<evidence type="ECO:0000259" key="9">
    <source>
        <dbReference type="PROSITE" id="PS50835"/>
    </source>
</evidence>
<dbReference type="Pfam" id="PF18962">
    <property type="entry name" value="Por_Secre_tail"/>
    <property type="match status" value="1"/>
</dbReference>
<evidence type="ECO:0000256" key="1">
    <source>
        <dbReference type="ARBA" id="ARBA00004196"/>
    </source>
</evidence>
<feature type="chain" id="PRO_5037885477" evidence="8">
    <location>
        <begin position="20"/>
        <end position="1019"/>
    </location>
</feature>
<sequence>MTYKLFLLSIFLIPLSVQANIYYVNSSATGANNGNSWMDAFYTLQDAINTATNGDTIWVATGVYYPTQDTTGNIFPIDNRNKTFFIAKNIKLFGGFIGTETQVSQRDVMMNPTTLSGDFGIPNTVIDNAYSVVRIHATTSNGIITNDMEIDGFTIRDGYHVALSTAAIGAGINLVGTRCTPTIKNNYFINNQARRGGAIYGSCVSNGVNTNLIIDHNKFQQNKGSQGGGAIYLESRDMNLIISNNYFENNEAFTGAGGAIYLETAGTPQAHLSLTNNRFVRNYSEVGGGIYLKNINGEDCFPLMTHNSFYRDTASYYGGAIGFDVGGGDTLTATLSHNFFMENKSKSRGGAIHNDARAGKLSTVSQNDTFIACTSVDGGAIYNNSRLLGIFSISYEGIFCENNVAERGGVLYNLNNSYNNYPNSISFQKSVFKNNRAAKSGVIWGGKNNLLLSGNLFEDNQANEVAVFSSGASTFTPANNHDAQIYHNTFHGNTSDSLGMALLRDCPTAKIHNNLCTKNSGLNDAGAFVFDATTAYLNNNTFYANQALNGADVIRGYNGGHLSLFNNIIWGSALPITMGGGASAIVNYCIYGEGSLDGIVNFPLGVTGNFNIEMNPLFADSLNNDFRLQSASVAVDAGYNPEWVNTGLSTDIIGTIRPQNTVDIGAYESFTMGFSQVPVDTTICSGSSGTMFVSSNHTAFYQWQVNTGSLWTDLTNGSHYNGTTDSLLHFINLDASYNGNQYRCIISNSNALVSTDTSTIGVVTIQNNPVFYLLPNDTSICANESLVLSATYTATNNVNYQWLLAGTAVGNQSTLVPTSSGRYNLQITDSLGCTDTADIATNIKINDLPNVLITPLNSIICIGDDVTLATLNADTGNSYQWYRNGLSINGAIDSTYTTSDSGRYNVLVTTSDHCQDTAAIAAQVSVSSCTKVNYLLEEPPIALFPNPIRNLATIELYGMEVNNSIVVTVIDVYGREWEQIRPMNHSRHEVNLSHLPNGLYFLRVVVGSKIYLQSFNRIE</sequence>
<dbReference type="PANTHER" id="PTHR11319:SF35">
    <property type="entry name" value="OUTER MEMBRANE PROTEIN PMPC-RELATED"/>
    <property type="match status" value="1"/>
</dbReference>
<dbReference type="RefSeq" id="WP_264790436.1">
    <property type="nucleotide sequence ID" value="NZ_AP026867.1"/>
</dbReference>
<dbReference type="KEGG" id="aup:AsAng_0060530"/>
<dbReference type="InterPro" id="IPR011050">
    <property type="entry name" value="Pectin_lyase_fold/virulence"/>
</dbReference>
<dbReference type="PROSITE" id="PS50835">
    <property type="entry name" value="IG_LIKE"/>
    <property type="match status" value="1"/>
</dbReference>
<dbReference type="NCBIfam" id="TIGR04183">
    <property type="entry name" value="Por_Secre_tail"/>
    <property type="match status" value="1"/>
</dbReference>
<evidence type="ECO:0000313" key="11">
    <source>
        <dbReference type="Proteomes" id="UP001060919"/>
    </source>
</evidence>
<dbReference type="NCBIfam" id="TIGR01376">
    <property type="entry name" value="POMP_repeat"/>
    <property type="match status" value="1"/>
</dbReference>
<reference evidence="10" key="1">
    <citation type="submission" date="2022-09" db="EMBL/GenBank/DDBJ databases">
        <title>Aureispira anguillicida sp. nov., isolated from Leptocephalus of Japanese eel Anguilla japonica.</title>
        <authorList>
            <person name="Yuasa K."/>
            <person name="Mekata T."/>
            <person name="Ikunari K."/>
        </authorList>
    </citation>
    <scope>NUCLEOTIDE SEQUENCE</scope>
    <source>
        <strain evidence="10">EL160426</strain>
    </source>
</reference>
<dbReference type="SUPFAM" id="SSF51126">
    <property type="entry name" value="Pectin lyase-like"/>
    <property type="match status" value="2"/>
</dbReference>
<keyword evidence="5 8" id="KW-0732">Signal</keyword>
<evidence type="ECO:0000256" key="5">
    <source>
        <dbReference type="ARBA" id="ARBA00022729"/>
    </source>
</evidence>
<organism evidence="10 11">
    <name type="scientific">Aureispira anguillae</name>
    <dbReference type="NCBI Taxonomy" id="2864201"/>
    <lineage>
        <taxon>Bacteria</taxon>
        <taxon>Pseudomonadati</taxon>
        <taxon>Bacteroidota</taxon>
        <taxon>Saprospiria</taxon>
        <taxon>Saprospirales</taxon>
        <taxon>Saprospiraceae</taxon>
        <taxon>Aureispira</taxon>
    </lineage>
</organism>
<dbReference type="InterPro" id="IPR006626">
    <property type="entry name" value="PbH1"/>
</dbReference>
<dbReference type="Proteomes" id="UP001060919">
    <property type="component" value="Chromosome"/>
</dbReference>
<evidence type="ECO:0000256" key="8">
    <source>
        <dbReference type="SAM" id="SignalP"/>
    </source>
</evidence>
<evidence type="ECO:0000256" key="6">
    <source>
        <dbReference type="ARBA" id="ARBA00023136"/>
    </source>
</evidence>
<evidence type="ECO:0000256" key="3">
    <source>
        <dbReference type="ARBA" id="ARBA00004613"/>
    </source>
</evidence>
<evidence type="ECO:0000313" key="10">
    <source>
        <dbReference type="EMBL" id="BDS15269.1"/>
    </source>
</evidence>
<gene>
    <name evidence="10" type="ORF">AsAng_0060530</name>
</gene>
<dbReference type="InterPro" id="IPR003368">
    <property type="entry name" value="POMP_repeat"/>
</dbReference>
<dbReference type="GO" id="GO:0005576">
    <property type="term" value="C:extracellular region"/>
    <property type="evidence" value="ECO:0007669"/>
    <property type="project" value="UniProtKB-SubCell"/>
</dbReference>
<evidence type="ECO:0000256" key="4">
    <source>
        <dbReference type="ARBA" id="ARBA00022525"/>
    </source>
</evidence>
<dbReference type="Pfam" id="PF02415">
    <property type="entry name" value="Chlam_PMP"/>
    <property type="match status" value="1"/>
</dbReference>
<dbReference type="InterPro" id="IPR059226">
    <property type="entry name" value="Choice_anch_Q_dom"/>
</dbReference>
<keyword evidence="4" id="KW-0964">Secreted</keyword>
<keyword evidence="6" id="KW-0472">Membrane</keyword>
<feature type="signal peptide" evidence="8">
    <location>
        <begin position="1"/>
        <end position="19"/>
    </location>
</feature>
<comment type="subcellular location">
    <subcellularLocation>
        <location evidence="1">Cell envelope</location>
    </subcellularLocation>
    <subcellularLocation>
        <location evidence="2">Cell outer membrane</location>
    </subcellularLocation>
    <subcellularLocation>
        <location evidence="3">Secreted</location>
    </subcellularLocation>
</comment>
<accession>A0A915YL76</accession>
<dbReference type="AlphaFoldDB" id="A0A915YL76"/>
<dbReference type="NCBIfam" id="NF041518">
    <property type="entry name" value="choice_anch_Q"/>
    <property type="match status" value="1"/>
</dbReference>
<dbReference type="InterPro" id="IPR012334">
    <property type="entry name" value="Pectin_lyas_fold"/>
</dbReference>
<dbReference type="InterPro" id="IPR013783">
    <property type="entry name" value="Ig-like_fold"/>
</dbReference>
<dbReference type="SMART" id="SM00710">
    <property type="entry name" value="PbH1"/>
    <property type="match status" value="10"/>
</dbReference>
<keyword evidence="7" id="KW-0998">Cell outer membrane</keyword>
<proteinExistence type="predicted"/>
<protein>
    <submittedName>
        <fullName evidence="10">T9SS type A sorting domain-containing protein</fullName>
    </submittedName>
</protein>
<dbReference type="InterPro" id="IPR026444">
    <property type="entry name" value="Secre_tail"/>
</dbReference>
<dbReference type="GO" id="GO:0009279">
    <property type="term" value="C:cell outer membrane"/>
    <property type="evidence" value="ECO:0007669"/>
    <property type="project" value="UniProtKB-SubCell"/>
</dbReference>
<dbReference type="Gene3D" id="2.60.40.10">
    <property type="entry name" value="Immunoglobulins"/>
    <property type="match status" value="2"/>
</dbReference>
<feature type="domain" description="Ig-like" evidence="9">
    <location>
        <begin position="849"/>
        <end position="927"/>
    </location>
</feature>
<evidence type="ECO:0000256" key="2">
    <source>
        <dbReference type="ARBA" id="ARBA00004442"/>
    </source>
</evidence>
<dbReference type="EMBL" id="AP026867">
    <property type="protein sequence ID" value="BDS15269.1"/>
    <property type="molecule type" value="Genomic_DNA"/>
</dbReference>
<keyword evidence="11" id="KW-1185">Reference proteome</keyword>
<dbReference type="Gene3D" id="2.160.20.10">
    <property type="entry name" value="Single-stranded right-handed beta-helix, Pectin lyase-like"/>
    <property type="match status" value="2"/>
</dbReference>
<dbReference type="InterPro" id="IPR007110">
    <property type="entry name" value="Ig-like_dom"/>
</dbReference>
<dbReference type="PANTHER" id="PTHR11319">
    <property type="entry name" value="G PROTEIN-COUPLED RECEPTOR-RELATED"/>
    <property type="match status" value="1"/>
</dbReference>
<name>A0A915YL76_9BACT</name>
<evidence type="ECO:0000256" key="7">
    <source>
        <dbReference type="ARBA" id="ARBA00023237"/>
    </source>
</evidence>